<feature type="transmembrane region" description="Helical" evidence="10">
    <location>
        <begin position="245"/>
        <end position="265"/>
    </location>
</feature>
<evidence type="ECO:0000256" key="4">
    <source>
        <dbReference type="ARBA" id="ARBA00022502"/>
    </source>
</evidence>
<dbReference type="EMBL" id="CP119912">
    <property type="protein sequence ID" value="WFD20549.1"/>
    <property type="molecule type" value="Genomic_DNA"/>
</dbReference>
<dbReference type="InterPro" id="IPR013233">
    <property type="entry name" value="PIG-X/PBN1"/>
</dbReference>
<evidence type="ECO:0000256" key="3">
    <source>
        <dbReference type="ARBA" id="ARBA00010345"/>
    </source>
</evidence>
<keyword evidence="9" id="KW-0325">Glycoprotein</keyword>
<name>A0AAF0E934_9BASI</name>
<evidence type="ECO:0000256" key="7">
    <source>
        <dbReference type="ARBA" id="ARBA00022989"/>
    </source>
</evidence>
<dbReference type="GO" id="GO:0006506">
    <property type="term" value="P:GPI anchor biosynthetic process"/>
    <property type="evidence" value="ECO:0007669"/>
    <property type="project" value="UniProtKB-KW"/>
</dbReference>
<evidence type="ECO:0000313" key="11">
    <source>
        <dbReference type="EMBL" id="WFD20549.1"/>
    </source>
</evidence>
<evidence type="ECO:0000256" key="10">
    <source>
        <dbReference type="RuleBase" id="RU366056"/>
    </source>
</evidence>
<keyword evidence="7 10" id="KW-1133">Transmembrane helix</keyword>
<comment type="function">
    <text evidence="10">Required for proper folding and/or the stability of a subset of proteins in the endoplasmic reticulum. Component of glycosylphosphatidylinositol-mannosyltransferase 1 which transfers the first of the 4 mannoses in the GPI-anchor precursors during GPI-anchor biosynthesis. Probably acts by stabilizing the mannosyltransferase GPI14.</text>
</comment>
<dbReference type="Pfam" id="PF08320">
    <property type="entry name" value="PIG-X"/>
    <property type="match status" value="1"/>
</dbReference>
<protein>
    <recommendedName>
        <fullName evidence="10">Protein PBN1</fullName>
    </recommendedName>
</protein>
<evidence type="ECO:0000256" key="6">
    <source>
        <dbReference type="ARBA" id="ARBA00022824"/>
    </source>
</evidence>
<evidence type="ECO:0000256" key="9">
    <source>
        <dbReference type="ARBA" id="ARBA00023180"/>
    </source>
</evidence>
<accession>A0AAF0E934</accession>
<evidence type="ECO:0000313" key="12">
    <source>
        <dbReference type="Proteomes" id="UP001220961"/>
    </source>
</evidence>
<organism evidence="11 12">
    <name type="scientific">Malassezia caprae</name>
    <dbReference type="NCBI Taxonomy" id="1381934"/>
    <lineage>
        <taxon>Eukaryota</taxon>
        <taxon>Fungi</taxon>
        <taxon>Dikarya</taxon>
        <taxon>Basidiomycota</taxon>
        <taxon>Ustilaginomycotina</taxon>
        <taxon>Malasseziomycetes</taxon>
        <taxon>Malasseziales</taxon>
        <taxon>Malasseziaceae</taxon>
        <taxon>Malassezia</taxon>
    </lineage>
</organism>
<dbReference type="Proteomes" id="UP001220961">
    <property type="component" value="Chromosome 5"/>
</dbReference>
<evidence type="ECO:0000256" key="8">
    <source>
        <dbReference type="ARBA" id="ARBA00023136"/>
    </source>
</evidence>
<gene>
    <name evidence="11" type="ORF">MCAP1_002796</name>
</gene>
<dbReference type="GO" id="GO:0005789">
    <property type="term" value="C:endoplasmic reticulum membrane"/>
    <property type="evidence" value="ECO:0007669"/>
    <property type="project" value="UniProtKB-SubCell"/>
</dbReference>
<keyword evidence="8 10" id="KW-0472">Membrane</keyword>
<reference evidence="11" key="1">
    <citation type="submission" date="2023-03" db="EMBL/GenBank/DDBJ databases">
        <title>Mating type loci evolution in Malassezia.</title>
        <authorList>
            <person name="Coelho M.A."/>
        </authorList>
    </citation>
    <scope>NUCLEOTIDE SEQUENCE</scope>
    <source>
        <strain evidence="11">CBS 10434</strain>
    </source>
</reference>
<evidence type="ECO:0000256" key="2">
    <source>
        <dbReference type="ARBA" id="ARBA00004687"/>
    </source>
</evidence>
<evidence type="ECO:0000256" key="5">
    <source>
        <dbReference type="ARBA" id="ARBA00022692"/>
    </source>
</evidence>
<comment type="similarity">
    <text evidence="3 10">Belongs to the PIGX family.</text>
</comment>
<keyword evidence="4 10" id="KW-0337">GPI-anchor biosynthesis</keyword>
<evidence type="ECO:0000256" key="1">
    <source>
        <dbReference type="ARBA" id="ARBA00004389"/>
    </source>
</evidence>
<keyword evidence="6 10" id="KW-0256">Endoplasmic reticulum</keyword>
<proteinExistence type="inferred from homology"/>
<comment type="subcellular location">
    <subcellularLocation>
        <location evidence="1 10">Endoplasmic reticulum membrane</location>
        <topology evidence="1 10">Single-pass membrane protein</topology>
    </subcellularLocation>
</comment>
<sequence>MEPATPRGRLRWTQRNSYAPTAWIDVPDAPEGCTLHLLYTLPPSTFFDPFTARPSLPVRDVHVLGPVNLENMPGWATEPRLASQIENAPPTWWESAPKSRAPCTGAECEHTALLLDLAQGGEVRVPLHVRYARATFTDTRVTTVPKGHAWLDRAADAWQRALAPWLATPTAPQALLADAPIALSVCAPHAPAGGDVMDTTALLPPSHAHWHTQLQALLGTSTVHAQRIALPHETSAAIPVGDAALAAPVLLTTIAAVWLATLWLIRCVWRAI</sequence>
<keyword evidence="5 10" id="KW-0812">Transmembrane</keyword>
<keyword evidence="12" id="KW-1185">Reference proteome</keyword>
<dbReference type="AlphaFoldDB" id="A0AAF0E934"/>
<comment type="pathway">
    <text evidence="2 10">Glycolipid biosynthesis; glycosylphosphatidylinositol-anchor biosynthesis.</text>
</comment>